<reference evidence="1 2" key="1">
    <citation type="submission" date="2016-03" db="EMBL/GenBank/DDBJ databases">
        <title>Choanephora cucurbitarum.</title>
        <authorList>
            <person name="Min B."/>
            <person name="Park H."/>
            <person name="Park J.-H."/>
            <person name="Shin H.-D."/>
            <person name="Choi I.-G."/>
        </authorList>
    </citation>
    <scope>NUCLEOTIDE SEQUENCE [LARGE SCALE GENOMIC DNA]</scope>
    <source>
        <strain evidence="1 2">KUS-F28377</strain>
    </source>
</reference>
<dbReference type="Proteomes" id="UP000093000">
    <property type="component" value="Unassembled WGS sequence"/>
</dbReference>
<gene>
    <name evidence="1" type="ORF">A0J61_09645</name>
</gene>
<evidence type="ECO:0000313" key="2">
    <source>
        <dbReference type="Proteomes" id="UP000093000"/>
    </source>
</evidence>
<comment type="caution">
    <text evidence="1">The sequence shown here is derived from an EMBL/GenBank/DDBJ whole genome shotgun (WGS) entry which is preliminary data.</text>
</comment>
<accession>A0A1C7MZP5</accession>
<keyword evidence="2" id="KW-1185">Reference proteome</keyword>
<organism evidence="1 2">
    <name type="scientific">Choanephora cucurbitarum</name>
    <dbReference type="NCBI Taxonomy" id="101091"/>
    <lineage>
        <taxon>Eukaryota</taxon>
        <taxon>Fungi</taxon>
        <taxon>Fungi incertae sedis</taxon>
        <taxon>Mucoromycota</taxon>
        <taxon>Mucoromycotina</taxon>
        <taxon>Mucoromycetes</taxon>
        <taxon>Mucorales</taxon>
        <taxon>Mucorineae</taxon>
        <taxon>Choanephoraceae</taxon>
        <taxon>Choanephoroideae</taxon>
        <taxon>Choanephora</taxon>
    </lineage>
</organism>
<protein>
    <submittedName>
        <fullName evidence="1">Uncharacterized protein</fullName>
    </submittedName>
</protein>
<dbReference type="AlphaFoldDB" id="A0A1C7MZP5"/>
<evidence type="ECO:0000313" key="1">
    <source>
        <dbReference type="EMBL" id="OBZ82303.1"/>
    </source>
</evidence>
<name>A0A1C7MZP5_9FUNG</name>
<sequence>MLLSKTSSRKASLFSTLAAGLLPGRSRLVKPTHNPRSTVWMLLVCFPRT</sequence>
<proteinExistence type="predicted"/>
<dbReference type="InParanoid" id="A0A1C7MZP5"/>
<dbReference type="EMBL" id="LUGH01000899">
    <property type="protein sequence ID" value="OBZ82303.1"/>
    <property type="molecule type" value="Genomic_DNA"/>
</dbReference>